<keyword evidence="2" id="KW-0503">Monooxygenase</keyword>
<dbReference type="InterPro" id="IPR011008">
    <property type="entry name" value="Dimeric_a/b-barrel"/>
</dbReference>
<dbReference type="Gene3D" id="3.30.70.100">
    <property type="match status" value="1"/>
</dbReference>
<gene>
    <name evidence="2" type="ORF">DEJ51_15870</name>
</gene>
<dbReference type="SUPFAM" id="SSF54909">
    <property type="entry name" value="Dimeric alpha+beta barrel"/>
    <property type="match status" value="1"/>
</dbReference>
<sequence>MVFNMIIQPVQAFEPPYVMAVFSSIRAADDSGYAETLERMKELVPGNPGYLGYESARTPGGLGITVAYFRDHESLTAWREDMEHQAAMRQGRADWYESYTLHVGTVERSHGFVRNG</sequence>
<organism evidence="2 3">
    <name type="scientific">Streptomyces venezuelae</name>
    <dbReference type="NCBI Taxonomy" id="54571"/>
    <lineage>
        <taxon>Bacteria</taxon>
        <taxon>Bacillati</taxon>
        <taxon>Actinomycetota</taxon>
        <taxon>Actinomycetes</taxon>
        <taxon>Kitasatosporales</taxon>
        <taxon>Streptomycetaceae</taxon>
        <taxon>Streptomyces</taxon>
    </lineage>
</organism>
<dbReference type="GO" id="GO:0004497">
    <property type="term" value="F:monooxygenase activity"/>
    <property type="evidence" value="ECO:0007669"/>
    <property type="project" value="UniProtKB-KW"/>
</dbReference>
<dbReference type="PANTHER" id="PTHR37811">
    <property type="entry name" value="BLL5343 PROTEIN"/>
    <property type="match status" value="1"/>
</dbReference>
<dbReference type="Pfam" id="PF03992">
    <property type="entry name" value="ABM"/>
    <property type="match status" value="1"/>
</dbReference>
<evidence type="ECO:0000313" key="2">
    <source>
        <dbReference type="EMBL" id="QES55466.1"/>
    </source>
</evidence>
<dbReference type="EMBL" id="CP029189">
    <property type="protein sequence ID" value="QES55466.1"/>
    <property type="molecule type" value="Genomic_DNA"/>
</dbReference>
<dbReference type="InterPro" id="IPR007138">
    <property type="entry name" value="ABM_dom"/>
</dbReference>
<evidence type="ECO:0000313" key="3">
    <source>
        <dbReference type="Proteomes" id="UP000324101"/>
    </source>
</evidence>
<accession>A0A5P2DK42</accession>
<keyword evidence="2" id="KW-0560">Oxidoreductase</keyword>
<protein>
    <submittedName>
        <fullName evidence="2">Antibiotic biosynthesis monooxygenase</fullName>
    </submittedName>
</protein>
<dbReference type="InterPro" id="IPR052936">
    <property type="entry name" value="Jasmonate_Hydroxylase-like"/>
</dbReference>
<reference evidence="2 3" key="1">
    <citation type="submission" date="2018-05" db="EMBL/GenBank/DDBJ databases">
        <title>Streptomyces venezuelae.</title>
        <authorList>
            <person name="Kim W."/>
            <person name="Lee N."/>
            <person name="Cho B.-K."/>
        </authorList>
    </citation>
    <scope>NUCLEOTIDE SEQUENCE [LARGE SCALE GENOMIC DNA]</scope>
    <source>
        <strain evidence="2 3">ATCC 21018</strain>
    </source>
</reference>
<evidence type="ECO:0000259" key="1">
    <source>
        <dbReference type="Pfam" id="PF03992"/>
    </source>
</evidence>
<dbReference type="OrthoDB" id="9797060at2"/>
<dbReference type="PANTHER" id="PTHR37811:SF2">
    <property type="entry name" value="ABM DOMAIN-CONTAINING PROTEIN"/>
    <property type="match status" value="1"/>
</dbReference>
<dbReference type="Proteomes" id="UP000324101">
    <property type="component" value="Chromosome"/>
</dbReference>
<proteinExistence type="predicted"/>
<dbReference type="AlphaFoldDB" id="A0A5P2DK42"/>
<feature type="domain" description="ABM" evidence="1">
    <location>
        <begin position="17"/>
        <end position="89"/>
    </location>
</feature>
<name>A0A5P2DK42_STRVZ</name>